<evidence type="ECO:0000313" key="3">
    <source>
        <dbReference type="EMBL" id="CAH3162722.1"/>
    </source>
</evidence>
<keyword evidence="2" id="KW-0472">Membrane</keyword>
<feature type="compositionally biased region" description="Basic and acidic residues" evidence="1">
    <location>
        <begin position="76"/>
        <end position="101"/>
    </location>
</feature>
<evidence type="ECO:0000256" key="1">
    <source>
        <dbReference type="SAM" id="MobiDB-lite"/>
    </source>
</evidence>
<feature type="region of interest" description="Disordered" evidence="1">
    <location>
        <begin position="69"/>
        <end position="119"/>
    </location>
</feature>
<reference evidence="3 4" key="1">
    <citation type="submission" date="2022-05" db="EMBL/GenBank/DDBJ databases">
        <authorList>
            <consortium name="Genoscope - CEA"/>
            <person name="William W."/>
        </authorList>
    </citation>
    <scope>NUCLEOTIDE SEQUENCE [LARGE SCALE GENOMIC DNA]</scope>
</reference>
<evidence type="ECO:0000313" key="4">
    <source>
        <dbReference type="Proteomes" id="UP001159405"/>
    </source>
</evidence>
<organism evidence="3 4">
    <name type="scientific">Porites lobata</name>
    <dbReference type="NCBI Taxonomy" id="104759"/>
    <lineage>
        <taxon>Eukaryota</taxon>
        <taxon>Metazoa</taxon>
        <taxon>Cnidaria</taxon>
        <taxon>Anthozoa</taxon>
        <taxon>Hexacorallia</taxon>
        <taxon>Scleractinia</taxon>
        <taxon>Fungiina</taxon>
        <taxon>Poritidae</taxon>
        <taxon>Porites</taxon>
    </lineage>
</organism>
<dbReference type="PANTHER" id="PTHR24637">
    <property type="entry name" value="COLLAGEN"/>
    <property type="match status" value="1"/>
</dbReference>
<proteinExistence type="predicted"/>
<feature type="compositionally biased region" description="Low complexity" evidence="1">
    <location>
        <begin position="109"/>
        <end position="119"/>
    </location>
</feature>
<keyword evidence="4" id="KW-1185">Reference proteome</keyword>
<gene>
    <name evidence="3" type="ORF">PLOB_00005566</name>
</gene>
<protein>
    <submittedName>
        <fullName evidence="3">Uncharacterized protein</fullName>
    </submittedName>
</protein>
<feature type="compositionally biased region" description="Low complexity" evidence="1">
    <location>
        <begin position="249"/>
        <end position="259"/>
    </location>
</feature>
<feature type="compositionally biased region" description="Basic and acidic residues" evidence="1">
    <location>
        <begin position="222"/>
        <end position="235"/>
    </location>
</feature>
<feature type="compositionally biased region" description="Basic and acidic residues" evidence="1">
    <location>
        <begin position="187"/>
        <end position="198"/>
    </location>
</feature>
<accession>A0ABN8QE81</accession>
<name>A0ABN8QE81_9CNID</name>
<dbReference type="InterPro" id="IPR008160">
    <property type="entry name" value="Collagen"/>
</dbReference>
<dbReference type="EMBL" id="CALNXK010000124">
    <property type="protein sequence ID" value="CAH3162722.1"/>
    <property type="molecule type" value="Genomic_DNA"/>
</dbReference>
<dbReference type="Proteomes" id="UP001159405">
    <property type="component" value="Unassembled WGS sequence"/>
</dbReference>
<feature type="compositionally biased region" description="Low complexity" evidence="1">
    <location>
        <begin position="199"/>
        <end position="208"/>
    </location>
</feature>
<dbReference type="Pfam" id="PF01391">
    <property type="entry name" value="Collagen"/>
    <property type="match status" value="1"/>
</dbReference>
<feature type="transmembrane region" description="Helical" evidence="2">
    <location>
        <begin position="12"/>
        <end position="35"/>
    </location>
</feature>
<keyword evidence="2" id="KW-1133">Transmembrane helix</keyword>
<comment type="caution">
    <text evidence="3">The sequence shown here is derived from an EMBL/GenBank/DDBJ whole genome shotgun (WGS) entry which is preliminary data.</text>
</comment>
<feature type="region of interest" description="Disordered" evidence="1">
    <location>
        <begin position="152"/>
        <end position="266"/>
    </location>
</feature>
<evidence type="ECO:0000256" key="2">
    <source>
        <dbReference type="SAM" id="Phobius"/>
    </source>
</evidence>
<keyword evidence="2" id="KW-0812">Transmembrane</keyword>
<sequence length="485" mass="52249">MAGSDKDRGTFGGVALALSFTAISISIVCLLQVFFLSGPNAQCSCPRNAREQSHSIPQDLRLLRNATGTVKRARGPPKDIAAKKTHKDTSKTVKQPLEEKHARKRRATQNKATQTNTNTAWGGYLHNAILRLQQQMIVVEGRTQYLQEQYTKKITQVPPRGPPGSPGIPGRDGSDGRSGMDGPMGHPGRDGPQGKDGHPGSPGSAGPPGVNGLPGLQGQKGFKGEKGEPGQKGDRGLTGLKGTRGVAGIPGENGEPGIPGRVGIKGDKGEAGETTCYVTEKGRRLEKPCLEASVYDDSAGAQNTGDTGGLTYIRWGRTACPVGDAKIIYSGQAAGTRHKKPRTGGSPFICVPNQPWYFGQVDPSTPLANVTQVSSEVLAQDTTRSTLHGTYFYLSCVLCLVRKRSVQIMLPARKECYRGWHREYDGYLAVQTNWKDHKDLICVDRQSRGLLQDADYVRGLYASCETFSCPPYVESERLPCVVCTM</sequence>